<feature type="domain" description="Dynamin N-terminal" evidence="1">
    <location>
        <begin position="69"/>
        <end position="94"/>
    </location>
</feature>
<protein>
    <submittedName>
        <fullName evidence="2">Dynamin-related protein 4C</fullName>
    </submittedName>
</protein>
<dbReference type="Proteomes" id="UP001558713">
    <property type="component" value="Unassembled WGS sequence"/>
</dbReference>
<dbReference type="InterPro" id="IPR027417">
    <property type="entry name" value="P-loop_NTPase"/>
</dbReference>
<dbReference type="InterPro" id="IPR022812">
    <property type="entry name" value="Dynamin"/>
</dbReference>
<organism evidence="2 3">
    <name type="scientific">Cardamine amara subsp. amara</name>
    <dbReference type="NCBI Taxonomy" id="228776"/>
    <lineage>
        <taxon>Eukaryota</taxon>
        <taxon>Viridiplantae</taxon>
        <taxon>Streptophyta</taxon>
        <taxon>Embryophyta</taxon>
        <taxon>Tracheophyta</taxon>
        <taxon>Spermatophyta</taxon>
        <taxon>Magnoliopsida</taxon>
        <taxon>eudicotyledons</taxon>
        <taxon>Gunneridae</taxon>
        <taxon>Pentapetalae</taxon>
        <taxon>rosids</taxon>
        <taxon>malvids</taxon>
        <taxon>Brassicales</taxon>
        <taxon>Brassicaceae</taxon>
        <taxon>Cardamineae</taxon>
        <taxon>Cardamine</taxon>
    </lineage>
</organism>
<dbReference type="Pfam" id="PF00350">
    <property type="entry name" value="Dynamin_N"/>
    <property type="match status" value="1"/>
</dbReference>
<evidence type="ECO:0000313" key="3">
    <source>
        <dbReference type="Proteomes" id="UP001558713"/>
    </source>
</evidence>
<dbReference type="Gene3D" id="3.40.50.300">
    <property type="entry name" value="P-loop containing nucleotide triphosphate hydrolases"/>
    <property type="match status" value="1"/>
</dbReference>
<dbReference type="PRINTS" id="PR00195">
    <property type="entry name" value="DYNAMIN"/>
</dbReference>
<evidence type="ECO:0000259" key="1">
    <source>
        <dbReference type="Pfam" id="PF00350"/>
    </source>
</evidence>
<dbReference type="EMBL" id="JBANAX010000138">
    <property type="protein sequence ID" value="KAL1221074.1"/>
    <property type="molecule type" value="Genomic_DNA"/>
</dbReference>
<dbReference type="InterPro" id="IPR045063">
    <property type="entry name" value="Dynamin_N"/>
</dbReference>
<keyword evidence="3" id="KW-1185">Reference proteome</keyword>
<sequence length="94" mass="10280">MKKTARTSSKKKVVSKISTVKKKSHGNKNVLIEAPIVSSYNDQIRPFFDTVERLRNLNVMREDILLPSILVVGGQSSGKSSVLESLAGISLPRG</sequence>
<dbReference type="AlphaFoldDB" id="A0ABD1BV41"/>
<evidence type="ECO:0000313" key="2">
    <source>
        <dbReference type="EMBL" id="KAL1221074.1"/>
    </source>
</evidence>
<accession>A0ABD1BV41</accession>
<reference evidence="2 3" key="1">
    <citation type="submission" date="2024-04" db="EMBL/GenBank/DDBJ databases">
        <title>Genome assembly C_amara_ONT_v2.</title>
        <authorList>
            <person name="Yant L."/>
            <person name="Moore C."/>
            <person name="Slenker M."/>
        </authorList>
    </citation>
    <scope>NUCLEOTIDE SEQUENCE [LARGE SCALE GENOMIC DNA]</scope>
    <source>
        <tissue evidence="2">Leaf</tissue>
    </source>
</reference>
<name>A0ABD1BV41_CARAN</name>
<gene>
    <name evidence="2" type="ORF">V5N11_024904</name>
</gene>
<comment type="caution">
    <text evidence="2">The sequence shown here is derived from an EMBL/GenBank/DDBJ whole genome shotgun (WGS) entry which is preliminary data.</text>
</comment>
<dbReference type="SUPFAM" id="SSF52540">
    <property type="entry name" value="P-loop containing nucleoside triphosphate hydrolases"/>
    <property type="match status" value="1"/>
</dbReference>
<proteinExistence type="predicted"/>